<sequence length="212" mass="22562">MRAKNARRFLAPLAAAALLCGAAACGDTAATPSAAPSASPTAAPAPATSEAPPATTAAPTPAIPKPDRADYPGMDQHTDDGAIQAYRYFWAMTVWASQTGNVDELKTLHSEKCLGCTQNLESIEFMRSQGQFWVGGDLQELPDHSIDRYDSSLNEVEVGYDFVLAKNTSPRGDGSTAESAAVLMYTVGGLNWDNGRWIVSDYDVESKSWDGP</sequence>
<keyword evidence="2" id="KW-0732">Signal</keyword>
<evidence type="ECO:0000259" key="3">
    <source>
        <dbReference type="Pfam" id="PF19843"/>
    </source>
</evidence>
<accession>A0ABT0QYZ9</accession>
<evidence type="ECO:0000256" key="2">
    <source>
        <dbReference type="SAM" id="SignalP"/>
    </source>
</evidence>
<dbReference type="RefSeq" id="WP_249736548.1">
    <property type="nucleotide sequence ID" value="NZ_JAKNCJ010000001.1"/>
</dbReference>
<feature type="compositionally biased region" description="Low complexity" evidence="1">
    <location>
        <begin position="31"/>
        <end position="60"/>
    </location>
</feature>
<feature type="signal peptide" evidence="2">
    <location>
        <begin position="1"/>
        <end position="29"/>
    </location>
</feature>
<feature type="domain" description="DUF6318" evidence="3">
    <location>
        <begin position="53"/>
        <end position="145"/>
    </location>
</feature>
<dbReference type="EMBL" id="JAKNCJ010000001">
    <property type="protein sequence ID" value="MCL6422448.1"/>
    <property type="molecule type" value="Genomic_DNA"/>
</dbReference>
<comment type="caution">
    <text evidence="4">The sequence shown here is derived from an EMBL/GenBank/DDBJ whole genome shotgun (WGS) entry which is preliminary data.</text>
</comment>
<name>A0ABT0QYZ9_9MICO</name>
<evidence type="ECO:0000256" key="1">
    <source>
        <dbReference type="SAM" id="MobiDB-lite"/>
    </source>
</evidence>
<dbReference type="InterPro" id="IPR046281">
    <property type="entry name" value="DUF6318"/>
</dbReference>
<keyword evidence="5" id="KW-1185">Reference proteome</keyword>
<gene>
    <name evidence="4" type="ORF">Bequi_03455</name>
</gene>
<dbReference type="Proteomes" id="UP001203761">
    <property type="component" value="Unassembled WGS sequence"/>
</dbReference>
<evidence type="ECO:0000313" key="4">
    <source>
        <dbReference type="EMBL" id="MCL6422448.1"/>
    </source>
</evidence>
<dbReference type="PROSITE" id="PS51257">
    <property type="entry name" value="PROKAR_LIPOPROTEIN"/>
    <property type="match status" value="1"/>
</dbReference>
<evidence type="ECO:0000313" key="5">
    <source>
        <dbReference type="Proteomes" id="UP001203761"/>
    </source>
</evidence>
<reference evidence="4" key="1">
    <citation type="submission" date="2022-02" db="EMBL/GenBank/DDBJ databases">
        <authorList>
            <person name="Lee M."/>
            <person name="Kim S.-J."/>
            <person name="Jung M.-Y."/>
        </authorList>
    </citation>
    <scope>NUCLEOTIDE SEQUENCE</scope>
    <source>
        <strain evidence="4">JHP9</strain>
    </source>
</reference>
<organism evidence="4 5">
    <name type="scientific">Brachybacterium equifaecis</name>
    <dbReference type="NCBI Taxonomy" id="2910770"/>
    <lineage>
        <taxon>Bacteria</taxon>
        <taxon>Bacillati</taxon>
        <taxon>Actinomycetota</taxon>
        <taxon>Actinomycetes</taxon>
        <taxon>Micrococcales</taxon>
        <taxon>Dermabacteraceae</taxon>
        <taxon>Brachybacterium</taxon>
    </lineage>
</organism>
<feature type="compositionally biased region" description="Basic and acidic residues" evidence="1">
    <location>
        <begin position="65"/>
        <end position="76"/>
    </location>
</feature>
<feature type="region of interest" description="Disordered" evidence="1">
    <location>
        <begin position="31"/>
        <end position="76"/>
    </location>
</feature>
<dbReference type="Pfam" id="PF19843">
    <property type="entry name" value="DUF6318"/>
    <property type="match status" value="1"/>
</dbReference>
<proteinExistence type="predicted"/>
<protein>
    <submittedName>
        <fullName evidence="4">DUF6318 family protein</fullName>
    </submittedName>
</protein>
<feature type="chain" id="PRO_5046231193" evidence="2">
    <location>
        <begin position="30"/>
        <end position="212"/>
    </location>
</feature>